<feature type="region of interest" description="Disordered" evidence="1">
    <location>
        <begin position="1"/>
        <end position="27"/>
    </location>
</feature>
<sequence length="57" mass="6105">MNSSSSSTASLLQRTSKRSKDNARATRKDYSAAFSDLQAHYGLGGGAPILPSTYFHP</sequence>
<feature type="non-terminal residue" evidence="2">
    <location>
        <position position="57"/>
    </location>
</feature>
<keyword evidence="3" id="KW-1185">Reference proteome</keyword>
<dbReference type="Proteomes" id="UP000054018">
    <property type="component" value="Unassembled WGS sequence"/>
</dbReference>
<evidence type="ECO:0000256" key="1">
    <source>
        <dbReference type="SAM" id="MobiDB-lite"/>
    </source>
</evidence>
<reference evidence="2 3" key="1">
    <citation type="submission" date="2014-04" db="EMBL/GenBank/DDBJ databases">
        <authorList>
            <consortium name="DOE Joint Genome Institute"/>
            <person name="Kuo A."/>
            <person name="Kohler A."/>
            <person name="Costa M.D."/>
            <person name="Nagy L.G."/>
            <person name="Floudas D."/>
            <person name="Copeland A."/>
            <person name="Barry K.W."/>
            <person name="Cichocki N."/>
            <person name="Veneault-Fourrey C."/>
            <person name="LaButti K."/>
            <person name="Lindquist E.A."/>
            <person name="Lipzen A."/>
            <person name="Lundell T."/>
            <person name="Morin E."/>
            <person name="Murat C."/>
            <person name="Sun H."/>
            <person name="Tunlid A."/>
            <person name="Henrissat B."/>
            <person name="Grigoriev I.V."/>
            <person name="Hibbett D.S."/>
            <person name="Martin F."/>
            <person name="Nordberg H.P."/>
            <person name="Cantor M.N."/>
            <person name="Hua S.X."/>
        </authorList>
    </citation>
    <scope>NUCLEOTIDE SEQUENCE [LARGE SCALE GENOMIC DNA]</scope>
    <source>
        <strain evidence="2 3">441</strain>
    </source>
</reference>
<dbReference type="AlphaFoldDB" id="A0A0C9ZHZ6"/>
<organism evidence="2 3">
    <name type="scientific">Pisolithus microcarpus 441</name>
    <dbReference type="NCBI Taxonomy" id="765257"/>
    <lineage>
        <taxon>Eukaryota</taxon>
        <taxon>Fungi</taxon>
        <taxon>Dikarya</taxon>
        <taxon>Basidiomycota</taxon>
        <taxon>Agaricomycotina</taxon>
        <taxon>Agaricomycetes</taxon>
        <taxon>Agaricomycetidae</taxon>
        <taxon>Boletales</taxon>
        <taxon>Sclerodermatineae</taxon>
        <taxon>Pisolithaceae</taxon>
        <taxon>Pisolithus</taxon>
    </lineage>
</organism>
<dbReference type="EMBL" id="KN833743">
    <property type="protein sequence ID" value="KIK22127.1"/>
    <property type="molecule type" value="Genomic_DNA"/>
</dbReference>
<reference evidence="3" key="2">
    <citation type="submission" date="2015-01" db="EMBL/GenBank/DDBJ databases">
        <title>Evolutionary Origins and Diversification of the Mycorrhizal Mutualists.</title>
        <authorList>
            <consortium name="DOE Joint Genome Institute"/>
            <consortium name="Mycorrhizal Genomics Consortium"/>
            <person name="Kohler A."/>
            <person name="Kuo A."/>
            <person name="Nagy L.G."/>
            <person name="Floudas D."/>
            <person name="Copeland A."/>
            <person name="Barry K.W."/>
            <person name="Cichocki N."/>
            <person name="Veneault-Fourrey C."/>
            <person name="LaButti K."/>
            <person name="Lindquist E.A."/>
            <person name="Lipzen A."/>
            <person name="Lundell T."/>
            <person name="Morin E."/>
            <person name="Murat C."/>
            <person name="Riley R."/>
            <person name="Ohm R."/>
            <person name="Sun H."/>
            <person name="Tunlid A."/>
            <person name="Henrissat B."/>
            <person name="Grigoriev I.V."/>
            <person name="Hibbett D.S."/>
            <person name="Martin F."/>
        </authorList>
    </citation>
    <scope>NUCLEOTIDE SEQUENCE [LARGE SCALE GENOMIC DNA]</scope>
    <source>
        <strain evidence="3">441</strain>
    </source>
</reference>
<feature type="compositionally biased region" description="Low complexity" evidence="1">
    <location>
        <begin position="1"/>
        <end position="14"/>
    </location>
</feature>
<accession>A0A0C9ZHZ6</accession>
<dbReference type="OrthoDB" id="2640443at2759"/>
<evidence type="ECO:0000313" key="2">
    <source>
        <dbReference type="EMBL" id="KIK22127.1"/>
    </source>
</evidence>
<evidence type="ECO:0000313" key="3">
    <source>
        <dbReference type="Proteomes" id="UP000054018"/>
    </source>
</evidence>
<name>A0A0C9ZHZ6_9AGAM</name>
<protein>
    <submittedName>
        <fullName evidence="2">Uncharacterized protein</fullName>
    </submittedName>
</protein>
<dbReference type="HOGENOM" id="CLU_3002158_0_0_1"/>
<feature type="compositionally biased region" description="Basic and acidic residues" evidence="1">
    <location>
        <begin position="18"/>
        <end position="27"/>
    </location>
</feature>
<proteinExistence type="predicted"/>
<gene>
    <name evidence="2" type="ORF">PISMIDRAFT_680665</name>
</gene>